<geneLocation type="plasmid" evidence="1">
    <name>pPM120-2</name>
</geneLocation>
<organism evidence="1">
    <name type="scientific">Serratia marcescens</name>
    <dbReference type="NCBI Taxonomy" id="615"/>
    <lineage>
        <taxon>Bacteria</taxon>
        <taxon>Pseudomonadati</taxon>
        <taxon>Pseudomonadota</taxon>
        <taxon>Gammaproteobacteria</taxon>
        <taxon>Enterobacterales</taxon>
        <taxon>Yersiniaceae</taxon>
        <taxon>Serratia</taxon>
    </lineage>
</organism>
<gene>
    <name evidence="1" type="primary">traE</name>
</gene>
<reference evidence="1" key="1">
    <citation type="submission" date="2018-06" db="EMBL/GenBank/DDBJ databases">
        <title>Sequence analysis of plasmid pPM120-2 from Serratia marcescens clinical isolate.</title>
        <authorList>
            <person name="Celejewski-Marciniak P."/>
            <person name="Wroblewska M."/>
        </authorList>
    </citation>
    <scope>NUCLEOTIDE SEQUENCE</scope>
    <source>
        <strain evidence="1">S120</strain>
        <plasmid evidence="1">pPM120-2</plasmid>
    </source>
</reference>
<name>A0A3G2CE64_SERMA</name>
<dbReference type="EMBL" id="MH569712">
    <property type="protein sequence ID" value="AYM50922.1"/>
    <property type="molecule type" value="Genomic_DNA"/>
</dbReference>
<protein>
    <submittedName>
        <fullName evidence="1">TraE</fullName>
    </submittedName>
</protein>
<evidence type="ECO:0000313" key="1">
    <source>
        <dbReference type="EMBL" id="AYM50922.1"/>
    </source>
</evidence>
<accession>A0A3G2CE64</accession>
<dbReference type="AlphaFoldDB" id="A0A3G2CE64"/>
<dbReference type="InterPro" id="IPR007973">
    <property type="entry name" value="Pilus_assembly_TraE"/>
</dbReference>
<keyword evidence="1" id="KW-0614">Plasmid</keyword>
<dbReference type="Pfam" id="PF05309">
    <property type="entry name" value="TraE"/>
    <property type="match status" value="1"/>
</dbReference>
<sequence length="195" mass="21830">MVNLMEYRLKASNNRSLAISIVILLLIAILALGVCFRLIKVNQQLTEDLVNNRQIIIQPLGANKEFAFSGAKGDARYLRLIALSFLNLRLNVSKETVQANHDLLLAYACEGQRKVMLPVLAEEKKRITLTEGSSVFYPQVLRVAADTGLVDITGDLVFTYGMKSSDPLPKHYQIRMDTRNDGLCYNAFVEVPVEN</sequence>
<proteinExistence type="predicted"/>